<accession>A0A395JH87</accession>
<dbReference type="AlphaFoldDB" id="A0A395JH87"/>
<proteinExistence type="predicted"/>
<comment type="caution">
    <text evidence="1">The sequence shown here is derived from an EMBL/GenBank/DDBJ whole genome shotgun (WGS) entry which is preliminary data.</text>
</comment>
<dbReference type="Proteomes" id="UP000253083">
    <property type="component" value="Unassembled WGS sequence"/>
</dbReference>
<keyword evidence="2" id="KW-1185">Reference proteome</keyword>
<evidence type="ECO:0000313" key="2">
    <source>
        <dbReference type="Proteomes" id="UP000253083"/>
    </source>
</evidence>
<name>A0A395JH87_9GAMM</name>
<sequence>MRIKTMSDLGESVQHHYSLSLIIVDAKKFTAGKNPDVELGLRSIDTDIDFRLVHGLSYLMLVIRAWVLRTATHQGHIP</sequence>
<dbReference type="EMBL" id="QNRT01000005">
    <property type="protein sequence ID" value="RBP48805.1"/>
    <property type="molecule type" value="Genomic_DNA"/>
</dbReference>
<organism evidence="1 2">
    <name type="scientific">Arenicella xantha</name>
    <dbReference type="NCBI Taxonomy" id="644221"/>
    <lineage>
        <taxon>Bacteria</taxon>
        <taxon>Pseudomonadati</taxon>
        <taxon>Pseudomonadota</taxon>
        <taxon>Gammaproteobacteria</taxon>
        <taxon>Arenicellales</taxon>
        <taxon>Arenicellaceae</taxon>
        <taxon>Arenicella</taxon>
    </lineage>
</organism>
<dbReference type="InParanoid" id="A0A395JH87"/>
<evidence type="ECO:0000313" key="1">
    <source>
        <dbReference type="EMBL" id="RBP48805.1"/>
    </source>
</evidence>
<gene>
    <name evidence="1" type="ORF">DFR28_105144</name>
</gene>
<protein>
    <submittedName>
        <fullName evidence="1">Uncharacterized protein</fullName>
    </submittedName>
</protein>
<reference evidence="1 2" key="1">
    <citation type="submission" date="2018-06" db="EMBL/GenBank/DDBJ databases">
        <title>Genomic Encyclopedia of Type Strains, Phase IV (KMG-IV): sequencing the most valuable type-strain genomes for metagenomic binning, comparative biology and taxonomic classification.</title>
        <authorList>
            <person name="Goeker M."/>
        </authorList>
    </citation>
    <scope>NUCLEOTIDE SEQUENCE [LARGE SCALE GENOMIC DNA]</scope>
    <source>
        <strain evidence="1 2">DSM 24032</strain>
    </source>
</reference>